<dbReference type="EMBL" id="CVRS01000083">
    <property type="protein sequence ID" value="CRL40622.1"/>
    <property type="molecule type" value="Genomic_DNA"/>
</dbReference>
<reference evidence="3" key="2">
    <citation type="submission" date="2015-05" db="EMBL/GenBank/DDBJ databases">
        <authorList>
            <person name="Wang D.B."/>
            <person name="Wang M."/>
        </authorList>
    </citation>
    <scope>NUCLEOTIDE SEQUENCE [LARGE SCALE GENOMIC DNA]</scope>
    <source>
        <strain evidence="3">L1-83</strain>
    </source>
</reference>
<dbReference type="EMBL" id="QRTF01000018">
    <property type="protein sequence ID" value="RGQ48693.1"/>
    <property type="molecule type" value="Genomic_DNA"/>
</dbReference>
<keyword evidence="9" id="KW-1185">Reference proteome</keyword>
<dbReference type="Proteomes" id="UP000283701">
    <property type="component" value="Unassembled WGS sequence"/>
</dbReference>
<dbReference type="RefSeq" id="WP_021924088.1">
    <property type="nucleotide sequence ID" value="NZ_CABJFX010000027.1"/>
</dbReference>
<dbReference type="EMBL" id="QRUN01000020">
    <property type="protein sequence ID" value="RGR66617.1"/>
    <property type="molecule type" value="Genomic_DNA"/>
</dbReference>
<evidence type="ECO:0000313" key="4">
    <source>
        <dbReference type="EMBL" id="CUN23130.1"/>
    </source>
</evidence>
<dbReference type="EMBL" id="QSFX01000027">
    <property type="protein sequence ID" value="RHA86012.1"/>
    <property type="molecule type" value="Genomic_DNA"/>
</dbReference>
<sequence length="439" mass="47212">MKKKLLSTLLCAAMAVSMLAGCGGSDSNAAADNSTASDATETTASADNQASGEDVTIEFWTIDLKAAFGDFFNDMIAQYESENPGVTVNWTDVPYGDIQSKLVTSVAGGAAPDVVNLNTQFTLTLAGQGALVDLNKEATDEQKSIYIPDLWDSAKIGDSVYAFPWYASPDIMFYNQELFDKAGIEVPTTFDEALEEAEEFYNKTGAYLFMPDEFFNILFEEGIDVLNADKTAAAFNTQETVDLLNKYKEYTDKGVIPKTKWGDWDEMLKLFESGKLAIVSSSGSSLSRIKDEAPDIYEKVGVSTPLTGKNGLSRNPLMNLVVPEASKNHEAAIAFANYVTNDANQLAFCKEVSIFPSTTAASEDPYFTSDTATLEGQASAMSAKASLTSKDFSLGIGDQSNIQTAVDKAYEAAITNGDDVQTALDQAEADVNGILAELE</sequence>
<evidence type="ECO:0000313" key="3">
    <source>
        <dbReference type="EMBL" id="CRL40622.1"/>
    </source>
</evidence>
<feature type="compositionally biased region" description="Low complexity" evidence="1">
    <location>
        <begin position="30"/>
        <end position="48"/>
    </location>
</feature>
<organism evidence="3 9">
    <name type="scientific">Roseburia inulinivorans</name>
    <dbReference type="NCBI Taxonomy" id="360807"/>
    <lineage>
        <taxon>Bacteria</taxon>
        <taxon>Bacillati</taxon>
        <taxon>Bacillota</taxon>
        <taxon>Clostridia</taxon>
        <taxon>Lachnospirales</taxon>
        <taxon>Lachnospiraceae</taxon>
        <taxon>Roseburia</taxon>
    </lineage>
</organism>
<feature type="signal peptide" evidence="2">
    <location>
        <begin position="1"/>
        <end position="20"/>
    </location>
</feature>
<dbReference type="CDD" id="cd13585">
    <property type="entry name" value="PBP2_TMBP_like"/>
    <property type="match status" value="1"/>
</dbReference>
<dbReference type="SUPFAM" id="SSF53850">
    <property type="entry name" value="Periplasmic binding protein-like II"/>
    <property type="match status" value="1"/>
</dbReference>
<name>A0A0M6WSD7_9FIRM</name>
<dbReference type="PANTHER" id="PTHR43649:SF12">
    <property type="entry name" value="DIACETYLCHITOBIOSE BINDING PROTEIN DASA"/>
    <property type="match status" value="1"/>
</dbReference>
<evidence type="ECO:0000313" key="8">
    <source>
        <dbReference type="EMBL" id="RHF86536.1"/>
    </source>
</evidence>
<keyword evidence="2" id="KW-0732">Signal</keyword>
<dbReference type="EMBL" id="CYXX01000023">
    <property type="protein sequence ID" value="CUN23130.1"/>
    <property type="molecule type" value="Genomic_DNA"/>
</dbReference>
<feature type="chain" id="PRO_5043121534" evidence="2">
    <location>
        <begin position="21"/>
        <end position="439"/>
    </location>
</feature>
<feature type="region of interest" description="Disordered" evidence="1">
    <location>
        <begin position="30"/>
        <end position="49"/>
    </location>
</feature>
<evidence type="ECO:0000313" key="5">
    <source>
        <dbReference type="EMBL" id="RGQ48693.1"/>
    </source>
</evidence>
<dbReference type="Gene3D" id="3.40.190.10">
    <property type="entry name" value="Periplasmic binding protein-like II"/>
    <property type="match status" value="1"/>
</dbReference>
<evidence type="ECO:0000313" key="9">
    <source>
        <dbReference type="Proteomes" id="UP000049828"/>
    </source>
</evidence>
<evidence type="ECO:0000313" key="13">
    <source>
        <dbReference type="Proteomes" id="UP000283738"/>
    </source>
</evidence>
<evidence type="ECO:0000313" key="7">
    <source>
        <dbReference type="EMBL" id="RHA86012.1"/>
    </source>
</evidence>
<protein>
    <submittedName>
        <fullName evidence="5">Extracellular solute-binding protein</fullName>
    </submittedName>
    <submittedName>
        <fullName evidence="3">Glycerol-3-phosphate ABC transporter periplasmic component</fullName>
    </submittedName>
    <submittedName>
        <fullName evidence="4">Putative ABC transporter substrate-binding protein yesO</fullName>
    </submittedName>
</protein>
<evidence type="ECO:0000313" key="12">
    <source>
        <dbReference type="Proteomes" id="UP000283701"/>
    </source>
</evidence>
<dbReference type="InterPro" id="IPR050490">
    <property type="entry name" value="Bact_solute-bd_prot1"/>
</dbReference>
<dbReference type="InterPro" id="IPR006059">
    <property type="entry name" value="SBP"/>
</dbReference>
<evidence type="ECO:0000313" key="10">
    <source>
        <dbReference type="Proteomes" id="UP000095453"/>
    </source>
</evidence>
<dbReference type="PROSITE" id="PS51257">
    <property type="entry name" value="PROKAR_LIPOPROTEIN"/>
    <property type="match status" value="1"/>
</dbReference>
<evidence type="ECO:0000256" key="2">
    <source>
        <dbReference type="SAM" id="SignalP"/>
    </source>
</evidence>
<dbReference type="Pfam" id="PF13416">
    <property type="entry name" value="SBP_bac_8"/>
    <property type="match status" value="1"/>
</dbReference>
<reference evidence="11 12" key="3">
    <citation type="submission" date="2018-08" db="EMBL/GenBank/DDBJ databases">
        <title>A genome reference for cultivated species of the human gut microbiota.</title>
        <authorList>
            <person name="Zou Y."/>
            <person name="Xue W."/>
            <person name="Luo G."/>
        </authorList>
    </citation>
    <scope>NUCLEOTIDE SEQUENCE [LARGE SCALE GENOMIC DNA]</scope>
    <source>
        <strain evidence="6 14">AF24-4</strain>
        <strain evidence="5 13">AF28-15</strain>
        <strain evidence="8 12">AM23-23AC</strain>
        <strain evidence="7 11">AM42-1AC</strain>
    </source>
</reference>
<dbReference type="Proteomes" id="UP000285820">
    <property type="component" value="Unassembled WGS sequence"/>
</dbReference>
<dbReference type="AlphaFoldDB" id="A0A0M6WSD7"/>
<dbReference type="EMBL" id="QRHP01000002">
    <property type="protein sequence ID" value="RHF86536.1"/>
    <property type="molecule type" value="Genomic_DNA"/>
</dbReference>
<dbReference type="Proteomes" id="UP000283492">
    <property type="component" value="Unassembled WGS sequence"/>
</dbReference>
<gene>
    <name evidence="4" type="primary">yesO_2</name>
    <name evidence="8" type="ORF">DW654_02795</name>
    <name evidence="7" type="ORF">DW914_13475</name>
    <name evidence="6" type="ORF">DWY29_12315</name>
    <name evidence="5" type="ORF">DWY96_09295</name>
    <name evidence="4" type="ORF">ERS852444_02629</name>
    <name evidence="3" type="ORF">RIL183_26921</name>
</gene>
<accession>A0A0M6WSD7</accession>
<dbReference type="OrthoDB" id="383712at2"/>
<dbReference type="PANTHER" id="PTHR43649">
    <property type="entry name" value="ARABINOSE-BINDING PROTEIN-RELATED"/>
    <property type="match status" value="1"/>
</dbReference>
<proteinExistence type="predicted"/>
<evidence type="ECO:0000313" key="14">
    <source>
        <dbReference type="Proteomes" id="UP000285820"/>
    </source>
</evidence>
<dbReference type="Proteomes" id="UP000283738">
    <property type="component" value="Unassembled WGS sequence"/>
</dbReference>
<dbReference type="Proteomes" id="UP000049828">
    <property type="component" value="Unassembled WGS sequence"/>
</dbReference>
<dbReference type="Proteomes" id="UP000095453">
    <property type="component" value="Unassembled WGS sequence"/>
</dbReference>
<evidence type="ECO:0000256" key="1">
    <source>
        <dbReference type="SAM" id="MobiDB-lite"/>
    </source>
</evidence>
<reference evidence="9" key="1">
    <citation type="submission" date="2015-05" db="EMBL/GenBank/DDBJ databases">
        <authorList>
            <consortium name="Pathogen Informatics"/>
        </authorList>
    </citation>
    <scope>NUCLEOTIDE SEQUENCE [LARGE SCALE GENOMIC DNA]</scope>
    <source>
        <strain evidence="4 10">2789STDY5608887</strain>
        <strain evidence="9">L1-83</strain>
    </source>
</reference>
<evidence type="ECO:0000313" key="11">
    <source>
        <dbReference type="Proteomes" id="UP000283492"/>
    </source>
</evidence>
<evidence type="ECO:0000313" key="6">
    <source>
        <dbReference type="EMBL" id="RGR66617.1"/>
    </source>
</evidence>